<dbReference type="InterPro" id="IPR000683">
    <property type="entry name" value="Gfo/Idh/MocA-like_OxRdtase_N"/>
</dbReference>
<gene>
    <name evidence="3" type="ORF">ACFQ4A_10680</name>
</gene>
<dbReference type="InterPro" id="IPR055170">
    <property type="entry name" value="GFO_IDH_MocA-like_dom"/>
</dbReference>
<feature type="domain" description="GFO/IDH/MocA-like oxidoreductase" evidence="2">
    <location>
        <begin position="153"/>
        <end position="226"/>
    </location>
</feature>
<feature type="domain" description="Gfo/Idh/MocA-like oxidoreductase N-terminal" evidence="1">
    <location>
        <begin position="2"/>
        <end position="117"/>
    </location>
</feature>
<dbReference type="Pfam" id="PF22725">
    <property type="entry name" value="GFO_IDH_MocA_C3"/>
    <property type="match status" value="1"/>
</dbReference>
<proteinExistence type="predicted"/>
<protein>
    <submittedName>
        <fullName evidence="3">Gfo/Idh/MocA family protein</fullName>
    </submittedName>
</protein>
<name>A0ABW3ZV40_9BACI</name>
<dbReference type="Pfam" id="PF01408">
    <property type="entry name" value="GFO_IDH_MocA"/>
    <property type="match status" value="1"/>
</dbReference>
<comment type="caution">
    <text evidence="3">The sequence shown here is derived from an EMBL/GenBank/DDBJ whole genome shotgun (WGS) entry which is preliminary data.</text>
</comment>
<keyword evidence="4" id="KW-1185">Reference proteome</keyword>
<dbReference type="Gene3D" id="3.30.360.10">
    <property type="entry name" value="Dihydrodipicolinate Reductase, domain 2"/>
    <property type="match status" value="1"/>
</dbReference>
<evidence type="ECO:0000313" key="4">
    <source>
        <dbReference type="Proteomes" id="UP001597178"/>
    </source>
</evidence>
<dbReference type="EMBL" id="JBHTNH010000023">
    <property type="protein sequence ID" value="MFD1362119.1"/>
    <property type="molecule type" value="Genomic_DNA"/>
</dbReference>
<dbReference type="RefSeq" id="WP_382400349.1">
    <property type="nucleotide sequence ID" value="NZ_JBHTNH010000023.1"/>
</dbReference>
<evidence type="ECO:0000259" key="2">
    <source>
        <dbReference type="Pfam" id="PF22725"/>
    </source>
</evidence>
<evidence type="ECO:0000313" key="3">
    <source>
        <dbReference type="EMBL" id="MFD1362119.1"/>
    </source>
</evidence>
<dbReference type="Proteomes" id="UP001597178">
    <property type="component" value="Unassembled WGS sequence"/>
</dbReference>
<dbReference type="InterPro" id="IPR036291">
    <property type="entry name" value="NAD(P)-bd_dom_sf"/>
</dbReference>
<dbReference type="PANTHER" id="PTHR43054">
    <property type="match status" value="1"/>
</dbReference>
<evidence type="ECO:0000259" key="1">
    <source>
        <dbReference type="Pfam" id="PF01408"/>
    </source>
</evidence>
<dbReference type="SUPFAM" id="SSF51735">
    <property type="entry name" value="NAD(P)-binding Rossmann-fold domains"/>
    <property type="match status" value="1"/>
</dbReference>
<organism evidence="3 4">
    <name type="scientific">Lentibacillus salinarum</name>
    <dbReference type="NCBI Taxonomy" id="446820"/>
    <lineage>
        <taxon>Bacteria</taxon>
        <taxon>Bacillati</taxon>
        <taxon>Bacillota</taxon>
        <taxon>Bacilli</taxon>
        <taxon>Bacillales</taxon>
        <taxon>Bacillaceae</taxon>
        <taxon>Lentibacillus</taxon>
    </lineage>
</organism>
<dbReference type="Gene3D" id="3.40.50.720">
    <property type="entry name" value="NAD(P)-binding Rossmann-like Domain"/>
    <property type="match status" value="1"/>
</dbReference>
<reference evidence="4" key="1">
    <citation type="journal article" date="2019" name="Int. J. Syst. Evol. Microbiol.">
        <title>The Global Catalogue of Microorganisms (GCM) 10K type strain sequencing project: providing services to taxonomists for standard genome sequencing and annotation.</title>
        <authorList>
            <consortium name="The Broad Institute Genomics Platform"/>
            <consortium name="The Broad Institute Genome Sequencing Center for Infectious Disease"/>
            <person name="Wu L."/>
            <person name="Ma J."/>
        </authorList>
    </citation>
    <scope>NUCLEOTIDE SEQUENCE [LARGE SCALE GENOMIC DNA]</scope>
    <source>
        <strain evidence="4">CCUG 54822</strain>
    </source>
</reference>
<accession>A0ABW3ZV40</accession>
<dbReference type="SUPFAM" id="SSF55347">
    <property type="entry name" value="Glyceraldehyde-3-phosphate dehydrogenase-like, C-terminal domain"/>
    <property type="match status" value="1"/>
</dbReference>
<dbReference type="PANTHER" id="PTHR43054:SF1">
    <property type="entry name" value="SCYLLO-INOSITOL 2-DEHYDROGENASE (NADP(+)) IOLU"/>
    <property type="match status" value="1"/>
</dbReference>
<sequence>MKFGTVSTGWITDAFIEASKEAEGFKHTAVYSRTVSKAEIFAAKHGVRLVFTDLNEMAASDAFQAVYIASPNSLHFEQVITFLKAKKHVICEKPIFSNLSEWKEAYRIAAENGVYLFEAMRNLHAPNFGRLKEGLKHTGSVRSMILPFIQYSSRYDKYLAGDVPNVFTPAFSGGALVDLGVYPLSLAVGLFGVPENASYFPVKLESGVDGSGTLVLEYPGFTGTILC</sequence>